<dbReference type="AlphaFoldDB" id="A0A8J2Z759"/>
<evidence type="ECO:0000313" key="2">
    <source>
        <dbReference type="Proteomes" id="UP000636949"/>
    </source>
</evidence>
<reference evidence="1" key="2">
    <citation type="submission" date="2020-09" db="EMBL/GenBank/DDBJ databases">
        <authorList>
            <person name="Sun Q."/>
            <person name="Zhou Y."/>
        </authorList>
    </citation>
    <scope>NUCLEOTIDE SEQUENCE</scope>
    <source>
        <strain evidence="1">CGMCC 1.15758</strain>
    </source>
</reference>
<protein>
    <submittedName>
        <fullName evidence="1">Uncharacterized protein</fullName>
    </submittedName>
</protein>
<organism evidence="1 2">
    <name type="scientific">Cysteiniphilum litorale</name>
    <dbReference type="NCBI Taxonomy" id="2056700"/>
    <lineage>
        <taxon>Bacteria</taxon>
        <taxon>Pseudomonadati</taxon>
        <taxon>Pseudomonadota</taxon>
        <taxon>Gammaproteobacteria</taxon>
        <taxon>Thiotrichales</taxon>
        <taxon>Fastidiosibacteraceae</taxon>
        <taxon>Cysteiniphilum</taxon>
    </lineage>
</organism>
<dbReference type="EMBL" id="BMJS01000182">
    <property type="protein sequence ID" value="GGG09652.1"/>
    <property type="molecule type" value="Genomic_DNA"/>
</dbReference>
<sequence length="103" mass="11949">MEHIKIHIKLTDRMTSITVHETLFNLLSIKLTGTIDDKKSKSTITHFLSDHIVERMGNSVPKRDKNYRYSSKITKYATDIIISEIADKTLLDQYNQIIDQTII</sequence>
<comment type="caution">
    <text evidence="1">The sequence shown here is derived from an EMBL/GenBank/DDBJ whole genome shotgun (WGS) entry which is preliminary data.</text>
</comment>
<dbReference type="RefSeq" id="WP_150468850.1">
    <property type="nucleotide sequence ID" value="NZ_BMJS01000182.1"/>
</dbReference>
<proteinExistence type="predicted"/>
<gene>
    <name evidence="1" type="ORF">GCM10010995_28980</name>
</gene>
<evidence type="ECO:0000313" key="1">
    <source>
        <dbReference type="EMBL" id="GGG09652.1"/>
    </source>
</evidence>
<dbReference type="Proteomes" id="UP000636949">
    <property type="component" value="Unassembled WGS sequence"/>
</dbReference>
<reference evidence="1" key="1">
    <citation type="journal article" date="2014" name="Int. J. Syst. Evol. Microbiol.">
        <title>Complete genome sequence of Corynebacterium casei LMG S-19264T (=DSM 44701T), isolated from a smear-ripened cheese.</title>
        <authorList>
            <consortium name="US DOE Joint Genome Institute (JGI-PGF)"/>
            <person name="Walter F."/>
            <person name="Albersmeier A."/>
            <person name="Kalinowski J."/>
            <person name="Ruckert C."/>
        </authorList>
    </citation>
    <scope>NUCLEOTIDE SEQUENCE</scope>
    <source>
        <strain evidence="1">CGMCC 1.15758</strain>
    </source>
</reference>
<keyword evidence="2" id="KW-1185">Reference proteome</keyword>
<name>A0A8J2Z759_9GAMM</name>
<accession>A0A8J2Z759</accession>